<comment type="caution">
    <text evidence="2">The sequence shown here is derived from an EMBL/GenBank/DDBJ whole genome shotgun (WGS) entry which is preliminary data.</text>
</comment>
<sequence>MTTETPEAGRKVPEFDRHMLEALVCPVTHSALHYDAARQELISKAAGLAFPIRAGIPIMLIDEARQIKAD</sequence>
<dbReference type="Proteomes" id="UP000321562">
    <property type="component" value="Unassembled WGS sequence"/>
</dbReference>
<dbReference type="GO" id="GO:0005829">
    <property type="term" value="C:cytosol"/>
    <property type="evidence" value="ECO:0007669"/>
    <property type="project" value="TreeGrafter"/>
</dbReference>
<dbReference type="Pfam" id="PF03966">
    <property type="entry name" value="Trm112p"/>
    <property type="match status" value="1"/>
</dbReference>
<dbReference type="FunFam" id="2.20.25.10:FF:000002">
    <property type="entry name" value="UPF0434 protein YcaR"/>
    <property type="match status" value="1"/>
</dbReference>
<keyword evidence="3" id="KW-1185">Reference proteome</keyword>
<dbReference type="PANTHER" id="PTHR33505">
    <property type="entry name" value="ZGC:162634"/>
    <property type="match status" value="1"/>
</dbReference>
<evidence type="ECO:0000313" key="3">
    <source>
        <dbReference type="Proteomes" id="UP000321562"/>
    </source>
</evidence>
<name>A0A5C6S4R5_9RHOB</name>
<dbReference type="EMBL" id="VOPL01000002">
    <property type="protein sequence ID" value="TXB69620.1"/>
    <property type="molecule type" value="Genomic_DNA"/>
</dbReference>
<accession>A0A5C6S4R5</accession>
<dbReference type="Gene3D" id="2.20.25.10">
    <property type="match status" value="1"/>
</dbReference>
<dbReference type="SUPFAM" id="SSF158997">
    <property type="entry name" value="Trm112p-like"/>
    <property type="match status" value="1"/>
</dbReference>
<protein>
    <recommendedName>
        <fullName evidence="1">UPF0434 protein FQV27_05725</fullName>
    </recommendedName>
</protein>
<evidence type="ECO:0000313" key="2">
    <source>
        <dbReference type="EMBL" id="TXB69620.1"/>
    </source>
</evidence>
<dbReference type="PANTHER" id="PTHR33505:SF4">
    <property type="entry name" value="PROTEIN PREY, MITOCHONDRIAL"/>
    <property type="match status" value="1"/>
</dbReference>
<dbReference type="OrthoDB" id="9812205at2"/>
<dbReference type="HAMAP" id="MF_01187">
    <property type="entry name" value="UPF0434"/>
    <property type="match status" value="1"/>
</dbReference>
<proteinExistence type="inferred from homology"/>
<organism evidence="2 3">
    <name type="scientific">Paracoccus aurantiacus</name>
    <dbReference type="NCBI Taxonomy" id="2599412"/>
    <lineage>
        <taxon>Bacteria</taxon>
        <taxon>Pseudomonadati</taxon>
        <taxon>Pseudomonadota</taxon>
        <taxon>Alphaproteobacteria</taxon>
        <taxon>Rhodobacterales</taxon>
        <taxon>Paracoccaceae</taxon>
        <taxon>Paracoccus</taxon>
    </lineage>
</organism>
<dbReference type="InterPro" id="IPR005651">
    <property type="entry name" value="Trm112-like"/>
</dbReference>
<evidence type="ECO:0000256" key="1">
    <source>
        <dbReference type="HAMAP-Rule" id="MF_01187"/>
    </source>
</evidence>
<dbReference type="RefSeq" id="WP_147096910.1">
    <property type="nucleotide sequence ID" value="NZ_JBHUFH010000001.1"/>
</dbReference>
<gene>
    <name evidence="2" type="ORF">FQV27_05725</name>
</gene>
<comment type="similarity">
    <text evidence="1">Belongs to the UPF0434 family.</text>
</comment>
<dbReference type="AlphaFoldDB" id="A0A5C6S4R5"/>
<reference evidence="2 3" key="1">
    <citation type="submission" date="2019-08" db="EMBL/GenBank/DDBJ databases">
        <authorList>
            <person name="Ye J."/>
        </authorList>
    </citation>
    <scope>NUCLEOTIDE SEQUENCE [LARGE SCALE GENOMIC DNA]</scope>
    <source>
        <strain evidence="2 3">TK008</strain>
    </source>
</reference>